<keyword evidence="3" id="KW-0547">Nucleotide-binding</keyword>
<protein>
    <recommendedName>
        <fullName evidence="12">ABC transmembrane type-1 domain-containing protein</fullName>
    </recommendedName>
</protein>
<dbReference type="AlphaFoldDB" id="A0AAE1S7S8"/>
<dbReference type="Gene3D" id="3.40.50.300">
    <property type="entry name" value="P-loop containing nucleotide triphosphate hydrolases"/>
    <property type="match status" value="1"/>
</dbReference>
<keyword evidence="5 7" id="KW-1133">Transmembrane helix</keyword>
<dbReference type="GO" id="GO:0016020">
    <property type="term" value="C:membrane"/>
    <property type="evidence" value="ECO:0007669"/>
    <property type="project" value="InterPro"/>
</dbReference>
<name>A0AAE1S7S8_9SOLA</name>
<feature type="transmembrane region" description="Helical" evidence="7">
    <location>
        <begin position="166"/>
        <end position="188"/>
    </location>
</feature>
<dbReference type="InterPro" id="IPR036640">
    <property type="entry name" value="ABC1_TM_sf"/>
</dbReference>
<dbReference type="PANTHER" id="PTHR24223:SF165">
    <property type="entry name" value="ABC TRANSPORTER C FAMILY MEMBER 15-RELATED"/>
    <property type="match status" value="1"/>
</dbReference>
<dbReference type="GO" id="GO:0140359">
    <property type="term" value="F:ABC-type transporter activity"/>
    <property type="evidence" value="ECO:0007669"/>
    <property type="project" value="InterPro"/>
</dbReference>
<dbReference type="EMBL" id="JAVYJV010000008">
    <property type="protein sequence ID" value="KAK4364278.1"/>
    <property type="molecule type" value="Genomic_DNA"/>
</dbReference>
<gene>
    <name evidence="10" type="ORF">RND71_015636</name>
</gene>
<evidence type="ECO:0000256" key="4">
    <source>
        <dbReference type="ARBA" id="ARBA00022840"/>
    </source>
</evidence>
<dbReference type="PANTHER" id="PTHR24223">
    <property type="entry name" value="ATP-BINDING CASSETTE SUB-FAMILY C"/>
    <property type="match status" value="1"/>
</dbReference>
<dbReference type="Proteomes" id="UP001291623">
    <property type="component" value="Unassembled WGS sequence"/>
</dbReference>
<dbReference type="InterPro" id="IPR027417">
    <property type="entry name" value="P-loop_NTPase"/>
</dbReference>
<evidence type="ECO:0000256" key="2">
    <source>
        <dbReference type="ARBA" id="ARBA00022692"/>
    </source>
</evidence>
<feature type="transmembrane region" description="Helical" evidence="7">
    <location>
        <begin position="135"/>
        <end position="154"/>
    </location>
</feature>
<feature type="transmembrane region" description="Helical" evidence="7">
    <location>
        <begin position="67"/>
        <end position="90"/>
    </location>
</feature>
<dbReference type="Pfam" id="PF00664">
    <property type="entry name" value="ABC_membrane"/>
    <property type="match status" value="1"/>
</dbReference>
<reference evidence="10" key="1">
    <citation type="submission" date="2023-12" db="EMBL/GenBank/DDBJ databases">
        <title>Genome assembly of Anisodus tanguticus.</title>
        <authorList>
            <person name="Wang Y.-J."/>
        </authorList>
    </citation>
    <scope>NUCLEOTIDE SEQUENCE</scope>
    <source>
        <strain evidence="10">KB-2021</strain>
        <tissue evidence="10">Leaf</tissue>
    </source>
</reference>
<proteinExistence type="predicted"/>
<organism evidence="10 11">
    <name type="scientific">Anisodus tanguticus</name>
    <dbReference type="NCBI Taxonomy" id="243964"/>
    <lineage>
        <taxon>Eukaryota</taxon>
        <taxon>Viridiplantae</taxon>
        <taxon>Streptophyta</taxon>
        <taxon>Embryophyta</taxon>
        <taxon>Tracheophyta</taxon>
        <taxon>Spermatophyta</taxon>
        <taxon>Magnoliopsida</taxon>
        <taxon>eudicotyledons</taxon>
        <taxon>Gunneridae</taxon>
        <taxon>Pentapetalae</taxon>
        <taxon>asterids</taxon>
        <taxon>lamiids</taxon>
        <taxon>Solanales</taxon>
        <taxon>Solanaceae</taxon>
        <taxon>Solanoideae</taxon>
        <taxon>Hyoscyameae</taxon>
        <taxon>Anisodus</taxon>
    </lineage>
</organism>
<dbReference type="PROSITE" id="PS00211">
    <property type="entry name" value="ABC_TRANSPORTER_1"/>
    <property type="match status" value="1"/>
</dbReference>
<dbReference type="PROSITE" id="PS50929">
    <property type="entry name" value="ABC_TM1F"/>
    <property type="match status" value="1"/>
</dbReference>
<dbReference type="GO" id="GO:0005524">
    <property type="term" value="F:ATP binding"/>
    <property type="evidence" value="ECO:0007669"/>
    <property type="project" value="UniProtKB-KW"/>
</dbReference>
<evidence type="ECO:0000259" key="8">
    <source>
        <dbReference type="PROSITE" id="PS50893"/>
    </source>
</evidence>
<evidence type="ECO:0000256" key="7">
    <source>
        <dbReference type="SAM" id="Phobius"/>
    </source>
</evidence>
<evidence type="ECO:0000259" key="9">
    <source>
        <dbReference type="PROSITE" id="PS50929"/>
    </source>
</evidence>
<keyword evidence="6 7" id="KW-0472">Membrane</keyword>
<evidence type="ECO:0008006" key="12">
    <source>
        <dbReference type="Google" id="ProtNLM"/>
    </source>
</evidence>
<accession>A0AAE1S7S8</accession>
<feature type="domain" description="ABC transporter" evidence="8">
    <location>
        <begin position="257"/>
        <end position="556"/>
    </location>
</feature>
<dbReference type="InterPro" id="IPR011527">
    <property type="entry name" value="ABC1_TM_dom"/>
</dbReference>
<dbReference type="InterPro" id="IPR017871">
    <property type="entry name" value="ABC_transporter-like_CS"/>
</dbReference>
<evidence type="ECO:0000256" key="1">
    <source>
        <dbReference type="ARBA" id="ARBA00022448"/>
    </source>
</evidence>
<evidence type="ECO:0000313" key="11">
    <source>
        <dbReference type="Proteomes" id="UP001291623"/>
    </source>
</evidence>
<comment type="caution">
    <text evidence="10">The sequence shown here is derived from an EMBL/GenBank/DDBJ whole genome shotgun (WGS) entry which is preliminary data.</text>
</comment>
<feature type="domain" description="ABC transmembrane type-1" evidence="9">
    <location>
        <begin position="529"/>
        <end position="582"/>
    </location>
</feature>
<dbReference type="SUPFAM" id="SSF90123">
    <property type="entry name" value="ABC transporter transmembrane region"/>
    <property type="match status" value="1"/>
</dbReference>
<evidence type="ECO:0000256" key="6">
    <source>
        <dbReference type="ARBA" id="ARBA00023136"/>
    </source>
</evidence>
<dbReference type="SUPFAM" id="SSF52540">
    <property type="entry name" value="P-loop containing nucleoside triphosphate hydrolases"/>
    <property type="match status" value="1"/>
</dbReference>
<keyword evidence="11" id="KW-1185">Reference proteome</keyword>
<keyword evidence="1" id="KW-0813">Transport</keyword>
<keyword evidence="2 7" id="KW-0812">Transmembrane</keyword>
<dbReference type="InterPro" id="IPR050173">
    <property type="entry name" value="ABC_transporter_C-like"/>
</dbReference>
<dbReference type="PROSITE" id="PS50893">
    <property type="entry name" value="ABC_TRANSPORTER_2"/>
    <property type="match status" value="1"/>
</dbReference>
<dbReference type="Gene3D" id="1.20.1560.10">
    <property type="entry name" value="ABC transporter type 1, transmembrane domain"/>
    <property type="match status" value="1"/>
</dbReference>
<evidence type="ECO:0000313" key="10">
    <source>
        <dbReference type="EMBL" id="KAK4364278.1"/>
    </source>
</evidence>
<evidence type="ECO:0000256" key="5">
    <source>
        <dbReference type="ARBA" id="ARBA00022989"/>
    </source>
</evidence>
<dbReference type="InterPro" id="IPR003439">
    <property type="entry name" value="ABC_transporter-like_ATP-bd"/>
</dbReference>
<dbReference type="GO" id="GO:0016887">
    <property type="term" value="F:ATP hydrolysis activity"/>
    <property type="evidence" value="ECO:0007669"/>
    <property type="project" value="InterPro"/>
</dbReference>
<keyword evidence="4" id="KW-0067">ATP-binding</keyword>
<feature type="transmembrane region" description="Helical" evidence="7">
    <location>
        <begin position="532"/>
        <end position="553"/>
    </location>
</feature>
<dbReference type="Pfam" id="PF00005">
    <property type="entry name" value="ABC_tran"/>
    <property type="match status" value="1"/>
</dbReference>
<feature type="transmembrane region" description="Helical" evidence="7">
    <location>
        <begin position="28"/>
        <end position="46"/>
    </location>
</feature>
<sequence>MLTGQDTNFPELKIAWLQSMSRCLWEDASIIVLLGFLGILLLDSLLCKYRKKSMTVEKYAVGTKVGISYIVSIICTAVLLITHLIMLLMLEKRNGAHCQFKFPILSSEILQMTSCTASFLVLYRTRNRKYIKFPWVLRILWISSFFLSLARATLDGHFVITSDEHLGLADYVDILGLIASACLLGIYIRGKTRIILDISDSTTEPLLNGNNAKHSEAKRDSPYGKASLLQLITFSWLNPLFEVGVKKPLDQDEVPDVDFRDSAKFLSDSFDKSMKYVAEKDGTTNPSIYTAIYVFARKRAAINALFAGGSYLATFQMLQDPIFNLPDLLNVIAQGKVSADRIASYLQEDEIQSDAVEFVHKVETEFGVEINSGTFSIVKISGEVACVLRSPWIRTGNMKENILFGKPYERVKYDRTVEACALEKYFELFPAGDLTKIGERGINMSGGQKQRIQIARAVYQDADIYLLNDPFSVVDAHTGTHLFQITEKDGRLVQDEESEKGSIGKEAYISYLTIVKGDAAPIAEKMNFILSVYVLLAVGSSLCMLVRSSFLAITDLRTAEKLFSNMLHSILRAPMSFFDSTRKLLKVS</sequence>
<evidence type="ECO:0000256" key="3">
    <source>
        <dbReference type="ARBA" id="ARBA00022741"/>
    </source>
</evidence>
<feature type="transmembrane region" description="Helical" evidence="7">
    <location>
        <begin position="102"/>
        <end position="123"/>
    </location>
</feature>